<dbReference type="InterPro" id="IPR008971">
    <property type="entry name" value="HSP40/DnaJ_pept-bd"/>
</dbReference>
<dbReference type="Pfam" id="PF01556">
    <property type="entry name" value="DnaJ_C"/>
    <property type="match status" value="1"/>
</dbReference>
<dbReference type="SMART" id="SM00271">
    <property type="entry name" value="DnaJ"/>
    <property type="match status" value="1"/>
</dbReference>
<accession>A0A6C0CMJ2</accession>
<dbReference type="GO" id="GO:0051082">
    <property type="term" value="F:unfolded protein binding"/>
    <property type="evidence" value="ECO:0007669"/>
    <property type="project" value="InterPro"/>
</dbReference>
<dbReference type="InterPro" id="IPR002939">
    <property type="entry name" value="DnaJ_C"/>
</dbReference>
<dbReference type="Pfam" id="PF00226">
    <property type="entry name" value="DnaJ"/>
    <property type="match status" value="1"/>
</dbReference>
<dbReference type="SUPFAM" id="SSF46565">
    <property type="entry name" value="Chaperone J-domain"/>
    <property type="match status" value="1"/>
</dbReference>
<feature type="domain" description="J" evidence="1">
    <location>
        <begin position="8"/>
        <end position="70"/>
    </location>
</feature>
<reference evidence="2" key="1">
    <citation type="journal article" date="2020" name="Nature">
        <title>Giant virus diversity and host interactions through global metagenomics.</title>
        <authorList>
            <person name="Schulz F."/>
            <person name="Roux S."/>
            <person name="Paez-Espino D."/>
            <person name="Jungbluth S."/>
            <person name="Walsh D.A."/>
            <person name="Denef V.J."/>
            <person name="McMahon K.D."/>
            <person name="Konstantinidis K.T."/>
            <person name="Eloe-Fadrosh E.A."/>
            <person name="Kyrpides N.C."/>
            <person name="Woyke T."/>
        </authorList>
    </citation>
    <scope>NUCLEOTIDE SEQUENCE</scope>
    <source>
        <strain evidence="2">GVMAG-M-3300021343-4</strain>
    </source>
</reference>
<evidence type="ECO:0000313" key="2">
    <source>
        <dbReference type="EMBL" id="QHT04909.1"/>
    </source>
</evidence>
<proteinExistence type="predicted"/>
<dbReference type="SUPFAM" id="SSF49493">
    <property type="entry name" value="HSP40/DnaJ peptide-binding domain"/>
    <property type="match status" value="1"/>
</dbReference>
<dbReference type="EMBL" id="MN739442">
    <property type="protein sequence ID" value="QHT04909.1"/>
    <property type="molecule type" value="Genomic_DNA"/>
</dbReference>
<dbReference type="GO" id="GO:0030544">
    <property type="term" value="F:Hsp70 protein binding"/>
    <property type="evidence" value="ECO:0007669"/>
    <property type="project" value="InterPro"/>
</dbReference>
<dbReference type="Gene3D" id="2.60.260.20">
    <property type="entry name" value="Urease metallochaperone UreE, N-terminal domain"/>
    <property type="match status" value="2"/>
</dbReference>
<dbReference type="Gene3D" id="1.10.287.110">
    <property type="entry name" value="DnaJ domain"/>
    <property type="match status" value="1"/>
</dbReference>
<sequence>MAEEQVPNYYEILGVSKDATNKEIKKQYKKLSMKYHPDRPNGDKTQFNLLNDAFDNLSTHRKRTAYNNRLNGVDDSLNGMMQNVMNMMNKMTGNEGGDDKGLGDIMSTLTQGLSSAANAPSSNEPEDPNKIKPFGLGDLMTGGASGDPDPDKMFADIDGKPEEAQGLPPGLDTMMNGMLKNLNIPGMDKDAMKGVTDMASKMAANMASDPSKLEGMFKDSGFDPSKLSKPKTKDIEHTISVTTKEIFQQKVKKIAVKRKRLFDSKEDAEAAEVTDIKHLKEAQKWQGKEKVVYELPLKEVYNGYEYRFEQQADEQPGHIRGDVVITVEETLDEGYGITRRVGNNLISFHHLTLYDILFSKDIEFQHLDGSNIVVTVTLDEWIQKQGRYELAGRGMTENDSLFVDVALNMESLKNPTEELEKYRDILEKLFS</sequence>
<dbReference type="PROSITE" id="PS50076">
    <property type="entry name" value="DNAJ_2"/>
    <property type="match status" value="1"/>
</dbReference>
<dbReference type="InterPro" id="IPR001623">
    <property type="entry name" value="DnaJ_domain"/>
</dbReference>
<dbReference type="GO" id="GO:0006457">
    <property type="term" value="P:protein folding"/>
    <property type="evidence" value="ECO:0007669"/>
    <property type="project" value="InterPro"/>
</dbReference>
<dbReference type="PANTHER" id="PTHR43888">
    <property type="entry name" value="DNAJ-LIKE-2, ISOFORM A-RELATED"/>
    <property type="match status" value="1"/>
</dbReference>
<organism evidence="2">
    <name type="scientific">viral metagenome</name>
    <dbReference type="NCBI Taxonomy" id="1070528"/>
    <lineage>
        <taxon>unclassified sequences</taxon>
        <taxon>metagenomes</taxon>
        <taxon>organismal metagenomes</taxon>
    </lineage>
</organism>
<dbReference type="AlphaFoldDB" id="A0A6C0CMJ2"/>
<dbReference type="CDD" id="cd06257">
    <property type="entry name" value="DnaJ"/>
    <property type="match status" value="1"/>
</dbReference>
<evidence type="ECO:0000259" key="1">
    <source>
        <dbReference type="PROSITE" id="PS50076"/>
    </source>
</evidence>
<dbReference type="InterPro" id="IPR036869">
    <property type="entry name" value="J_dom_sf"/>
</dbReference>
<dbReference type="PRINTS" id="PR00625">
    <property type="entry name" value="JDOMAIN"/>
</dbReference>
<name>A0A6C0CMJ2_9ZZZZ</name>
<protein>
    <recommendedName>
        <fullName evidence="1">J domain-containing protein</fullName>
    </recommendedName>
</protein>
<dbReference type="InterPro" id="IPR044713">
    <property type="entry name" value="DNJA1/2-like"/>
</dbReference>